<sequence length="1928" mass="217819">MFSKKLHADVKKSTLKLQDPKKDCTTRFKHLRIILEHVDIEEAKSLFESNYSHIYFVFYEAFIAAETNLRQKELPFHLVHKAHREELEAVLFVLDKLLTLLPELISRRWQYHSLTRLITKLLHPGNSHKLRREAIRYFLLWYQILGDNCSDEIHALFTTLIPGFLSPFPEYPGLTVHNSMASTFFNDSHHGPLSAIEILPIYPPQSGDKYPEDGTKFFMDALLEYMVTQVSRIEWKDKIYKQHKCFTFLFERFKEYYLPHIFPAFSNKTNLFLPYLEIPSLRPKISNESKQSEAMINCKVALIKWVANFTHLTKAHPVPKIGHSASVTPSESEGERSPGSELRRVSVGQAGVDNAVTAPFNPPYDIHLSEDPNMTAFQIVRDVLYWSRDNVNFIHEIYRQAFLLNFTHSPAIRRAISVYKDWIQMTVIELPPFMLEPIDLQRSSGPPSYEVQNSEGVEENVRLSRLRNDSYMGAINKENMLNVLQVFITDAANVFLLEVGSDTPVLLDEQVDICKRVLNIYRYMVMHTLMEAKTWEQLLVVLLHVTSVILTPNPPKRKEETLGGRLAPAIFQTLIVTWIKANLNVIISRDLWDQFFQVLSSLTQWEELIKEWAKTVETLTRVLGRHVYGVDLTDLPLDRLSEQKAKRQRRGLGIRNTNNIDKVDLRQPDLEPPSTAPPALADSNHVVTDKDVLTSSCSPPLRRSASETNLSWCRNKKKNCSLPLLINSPTDISSCNTDEDIDNRNIIHQQEISNTNTPIRFSRRWRSLEQSFSGHNNHYFDSECATRSPSPAPSSGVESNSFKDSPIQIDVLSTESSTLDSSVGQDGKSVMSGGSIRGWLPDVAAVLWLRMLGALGDVNKIQDPALHAHVYHFLIDLFETLSKIRLNQGIPGDNQSTPSPPELVPPITIVAPWCFNALTLPENYHRGKLLAYRLLCNITVTTHDVPLPSKHLALFYTTLHQGLQSNDQTIVNILIKHCGPRFFSLQLQGFSLLFLDFIRAADTIISTNEIKNTPRMETVAILGAMLSFPNELINLPVLKSSDENFLIASPCLDIREKILNLMLKAGKTEVSGLARCIALSNLGIFIYQELCKNQKHIKIKEAINTLLLALRFKHKTVAQSASDILLLLCDHSETLLKLYPEIPPRIVEVLIGTLSHLMPIGDTDKRLLISLVFCLGEWTMNIPIKRLIYEQNGLSLLSNIFKVLDELSEGGRGKGIHHIGSFHPDLVQEFCPNIWHDDLNQEELPQLRRPHFPTNSSSSSLSSSSQPHHLISTAHSVQLAANLVISHLVNNLGHFPLTSGGANLGSLVVEQDDVIGIPADQLITQPFTAPNIQVLVTSVDQIVSLVEVPALAVTDDCCLADELITASSQVRLIVRDLAGKACWDASILYGTQQQCFMTNNIQNDEFNFKFNKKESTSTMNSLCCVSSMPPQDTLRHRSAHILPTYTNSADDMDNLDDLLQYIGYTSPEVLENLDIPRNVPAPSFNSELENDAMSSILGMRIVHNDYIIHSSSIMPIEIERRTNIGIKNNDDISPFQYCRLLFSQFGMHGWDMRSQLYLVDKNDKLVREIRNLDSQRCRQTHKIAVIYVAYGQEDKNSILSNSGGSQAFEEFIAGLAWEVELETHTGFMGGLQRNKMTGITAPYYATSFTEVIFHVSTRMPSNNAEALLQKTRHLGNDEVHIVWSEHSRDYRRGIIPTEFCDVLIVIYPLSHQLYRIQVSRKPDVPYFGPLYNESVVGHRELPGLVRATALSASRAKRSMLPFYQQYYEERGRSLETVIKNHKKSTTFEEFAANVYSPAQNFYNETNQCGSRNKLTSLQNIDEGSTSSAGSTTSSTLAALLDSSTHKLHSQITGDDSSNNWLNGNEIKDDHITSAAAAHSGVSPRPHKKTNVIVTKGTHNYHHHHHHHRRGGPNPHLTPPDSPTSRRSK</sequence>
<organism evidence="5 6">
    <name type="scientific">Rhynocoris fuscipes</name>
    <dbReference type="NCBI Taxonomy" id="488301"/>
    <lineage>
        <taxon>Eukaryota</taxon>
        <taxon>Metazoa</taxon>
        <taxon>Ecdysozoa</taxon>
        <taxon>Arthropoda</taxon>
        <taxon>Hexapoda</taxon>
        <taxon>Insecta</taxon>
        <taxon>Pterygota</taxon>
        <taxon>Neoptera</taxon>
        <taxon>Paraneoptera</taxon>
        <taxon>Hemiptera</taxon>
        <taxon>Heteroptera</taxon>
        <taxon>Panheteroptera</taxon>
        <taxon>Cimicomorpha</taxon>
        <taxon>Reduviidae</taxon>
        <taxon>Harpactorinae</taxon>
        <taxon>Harpactorini</taxon>
        <taxon>Rhynocoris</taxon>
    </lineage>
</organism>
<dbReference type="PROSITE" id="PS50085">
    <property type="entry name" value="RAPGAP"/>
    <property type="match status" value="1"/>
</dbReference>
<protein>
    <recommendedName>
        <fullName evidence="4">Rap-GAP domain-containing protein</fullName>
    </recommendedName>
</protein>
<feature type="region of interest" description="Disordered" evidence="3">
    <location>
        <begin position="1248"/>
        <end position="1267"/>
    </location>
</feature>
<accession>A0AAW1CHM2</accession>
<dbReference type="GO" id="GO:0005737">
    <property type="term" value="C:cytoplasm"/>
    <property type="evidence" value="ECO:0007669"/>
    <property type="project" value="TreeGrafter"/>
</dbReference>
<feature type="compositionally biased region" description="Basic and acidic residues" evidence="3">
    <location>
        <begin position="333"/>
        <end position="343"/>
    </location>
</feature>
<dbReference type="EMBL" id="JAPXFL010000013">
    <property type="protein sequence ID" value="KAK9497959.1"/>
    <property type="molecule type" value="Genomic_DNA"/>
</dbReference>
<dbReference type="Pfam" id="PF02145">
    <property type="entry name" value="Rap_GAP"/>
    <property type="match status" value="1"/>
</dbReference>
<feature type="region of interest" description="Disordered" evidence="3">
    <location>
        <begin position="662"/>
        <end position="682"/>
    </location>
</feature>
<dbReference type="SUPFAM" id="SSF111347">
    <property type="entry name" value="Rap/Ran-GAP"/>
    <property type="match status" value="1"/>
</dbReference>
<evidence type="ECO:0000256" key="2">
    <source>
        <dbReference type="ARBA" id="ARBA00022553"/>
    </source>
</evidence>
<dbReference type="SUPFAM" id="SSF48371">
    <property type="entry name" value="ARM repeat"/>
    <property type="match status" value="1"/>
</dbReference>
<name>A0AAW1CHM2_9HEMI</name>
<evidence type="ECO:0000256" key="3">
    <source>
        <dbReference type="SAM" id="MobiDB-lite"/>
    </source>
</evidence>
<dbReference type="Proteomes" id="UP001461498">
    <property type="component" value="Unassembled WGS sequence"/>
</dbReference>
<dbReference type="Gene3D" id="3.40.50.11210">
    <property type="entry name" value="Rap/Ran-GAP"/>
    <property type="match status" value="1"/>
</dbReference>
<evidence type="ECO:0000259" key="4">
    <source>
        <dbReference type="PROSITE" id="PS50085"/>
    </source>
</evidence>
<dbReference type="PANTHER" id="PTHR10063">
    <property type="entry name" value="TUBERIN"/>
    <property type="match status" value="1"/>
</dbReference>
<dbReference type="InterPro" id="IPR046859">
    <property type="entry name" value="RGPA/RALGAPB_N"/>
</dbReference>
<evidence type="ECO:0000256" key="1">
    <source>
        <dbReference type="ARBA" id="ARBA00022468"/>
    </source>
</evidence>
<feature type="region of interest" description="Disordered" evidence="3">
    <location>
        <begin position="320"/>
        <end position="343"/>
    </location>
</feature>
<feature type="compositionally biased region" description="Basic residues" evidence="3">
    <location>
        <begin position="1898"/>
        <end position="1910"/>
    </location>
</feature>
<feature type="region of interest" description="Disordered" evidence="3">
    <location>
        <begin position="783"/>
        <end position="802"/>
    </location>
</feature>
<feature type="domain" description="Rap-GAP" evidence="4">
    <location>
        <begin position="1569"/>
        <end position="1777"/>
    </location>
</feature>
<dbReference type="GO" id="GO:0005634">
    <property type="term" value="C:nucleus"/>
    <property type="evidence" value="ECO:0007669"/>
    <property type="project" value="InterPro"/>
</dbReference>
<gene>
    <name evidence="5" type="ORF">O3M35_003854</name>
</gene>
<dbReference type="FunFam" id="3.40.50.11210:FF:000001">
    <property type="entry name" value="Ral GTPase-activating protein subunit alpha-1 isoform 1"/>
    <property type="match status" value="1"/>
</dbReference>
<keyword evidence="6" id="KW-1185">Reference proteome</keyword>
<reference evidence="5 6" key="1">
    <citation type="submission" date="2022-12" db="EMBL/GenBank/DDBJ databases">
        <title>Chromosome-level genome assembly of true bugs.</title>
        <authorList>
            <person name="Ma L."/>
            <person name="Li H."/>
        </authorList>
    </citation>
    <scope>NUCLEOTIDE SEQUENCE [LARGE SCALE GENOMIC DNA]</scope>
    <source>
        <strain evidence="5">Lab_2022b</strain>
    </source>
</reference>
<proteinExistence type="predicted"/>
<evidence type="ECO:0000313" key="6">
    <source>
        <dbReference type="Proteomes" id="UP001461498"/>
    </source>
</evidence>
<comment type="caution">
    <text evidence="5">The sequence shown here is derived from an EMBL/GenBank/DDBJ whole genome shotgun (WGS) entry which is preliminary data.</text>
</comment>
<keyword evidence="1" id="KW-0343">GTPase activation</keyword>
<dbReference type="InterPro" id="IPR016024">
    <property type="entry name" value="ARM-type_fold"/>
</dbReference>
<dbReference type="GO" id="GO:0005096">
    <property type="term" value="F:GTPase activator activity"/>
    <property type="evidence" value="ECO:0007669"/>
    <property type="project" value="UniProtKB-KW"/>
</dbReference>
<dbReference type="InterPro" id="IPR000331">
    <property type="entry name" value="Rap/Ran_GAP_dom"/>
</dbReference>
<feature type="region of interest" description="Disordered" evidence="3">
    <location>
        <begin position="1898"/>
        <end position="1928"/>
    </location>
</feature>
<dbReference type="InterPro" id="IPR027107">
    <property type="entry name" value="Tuberin/Ral-act_asu"/>
</dbReference>
<keyword evidence="2" id="KW-0597">Phosphoprotein</keyword>
<dbReference type="Pfam" id="PF20412">
    <property type="entry name" value="RALGAPB_N"/>
    <property type="match status" value="1"/>
</dbReference>
<evidence type="ECO:0000313" key="5">
    <source>
        <dbReference type="EMBL" id="KAK9497959.1"/>
    </source>
</evidence>
<dbReference type="InterPro" id="IPR035974">
    <property type="entry name" value="Rap/Ran-GAP_sf"/>
</dbReference>
<dbReference type="GO" id="GO:0051056">
    <property type="term" value="P:regulation of small GTPase mediated signal transduction"/>
    <property type="evidence" value="ECO:0007669"/>
    <property type="project" value="InterPro"/>
</dbReference>
<feature type="compositionally biased region" description="Low complexity" evidence="3">
    <location>
        <begin position="1256"/>
        <end position="1265"/>
    </location>
</feature>
<dbReference type="PANTHER" id="PTHR10063:SF11">
    <property type="entry name" value="RHO GTPASE-ACTIVATING PROTEIN CG5521-RELATED"/>
    <property type="match status" value="1"/>
</dbReference>